<proteinExistence type="predicted"/>
<feature type="compositionally biased region" description="Basic and acidic residues" evidence="1">
    <location>
        <begin position="800"/>
        <end position="811"/>
    </location>
</feature>
<feature type="region of interest" description="Disordered" evidence="1">
    <location>
        <begin position="125"/>
        <end position="145"/>
    </location>
</feature>
<evidence type="ECO:0000313" key="2">
    <source>
        <dbReference type="EMBL" id="URE19178.1"/>
    </source>
</evidence>
<name>A0A9E7KG25_9LILI</name>
<dbReference type="PANTHER" id="PTHR13413:SF0">
    <property type="entry name" value="YLP MOTIF-CONTAINING PROTEIN 1"/>
    <property type="match status" value="1"/>
</dbReference>
<evidence type="ECO:0000256" key="1">
    <source>
        <dbReference type="SAM" id="MobiDB-lite"/>
    </source>
</evidence>
<dbReference type="Gene3D" id="3.40.50.300">
    <property type="entry name" value="P-loop containing nucleotide triphosphate hydrolases"/>
    <property type="match status" value="1"/>
</dbReference>
<feature type="region of interest" description="Disordered" evidence="1">
    <location>
        <begin position="772"/>
        <end position="811"/>
    </location>
</feature>
<organism evidence="2 3">
    <name type="scientific">Musa troglodytarum</name>
    <name type="common">fe'i banana</name>
    <dbReference type="NCBI Taxonomy" id="320322"/>
    <lineage>
        <taxon>Eukaryota</taxon>
        <taxon>Viridiplantae</taxon>
        <taxon>Streptophyta</taxon>
        <taxon>Embryophyta</taxon>
        <taxon>Tracheophyta</taxon>
        <taxon>Spermatophyta</taxon>
        <taxon>Magnoliopsida</taxon>
        <taxon>Liliopsida</taxon>
        <taxon>Zingiberales</taxon>
        <taxon>Musaceae</taxon>
        <taxon>Musa</taxon>
    </lineage>
</organism>
<dbReference type="EMBL" id="CP097509">
    <property type="protein sequence ID" value="URE19178.1"/>
    <property type="molecule type" value="Genomic_DNA"/>
</dbReference>
<sequence length="836" mass="94039">MDESWRFRPAQGHLCPVCSIPHFPFCPIPPPPLTHAFDRYHTPADEFHRFPPGLAPPFPHDLPPWDHREPPPLPYAPEPWGVNRSFERNSFRPVSHPPQRFLQDEFLGGETSYKRMRVEDPLMGTFHPPSSHDRFEFAPGRTSSDNERRLNLIRDHGKPNAVEGPPQSSGEFLPDRFVRDGLLPPDTFVFNGPQNQYRDVVTDHGFDGPRISSVGRSGQILPLESNFGSQNQFLRPTPLEEHRNFPGALSSQGDDQFVSCERLDFERVGPNDSRLGEYRNAHYERKDFGRGPEVGNVHSDISFQRYDSCKDGGSLSSSEYNATHVTDKQPFSVMGHQAIYRTPDYVSRNKLEGYDQHDFQKLHPSKSSPYPLPKQPQYLEQGSHRLAQDTVGNELKSSYPAFGEPIRNIFDLTNQWTEAPESKVPDANDIHRVLKPVNYTLVEQSNAKNHVVQGGLRPLPGMNNSNGMIEEMHSQVHTPGLYPSVSPPRLSAGHREPFLNHIPASSSVPSVPPPTLFPVLASASGTTSLPPNQIFPDPHALPRGSSYAEQPPHPTEIATEDLHPIQRAPLKHYPEAVPNVSANRSFNIKSTIVDVCDLLKQPHRASRPDHIVVILRGLPGSGKSYLAKMLRDLEIENGGNAPRIHAMDDYFMIEVEKSLFRGDDLNEHSIQEVDMDINDSDCDDDGTKLQDEESLKPSEPKSVDYVPDKDLSKVGEKWDSEEEEEGQTRIKELGSSKWSKDLEEDIENSENVQGNINALSGLIQAYSKSGKSVHWGDQASNPMVEEQDSAGATESSSMSESKRRFSEKLRAEHESFRTIFSKRRQRIGGFFNMEDD</sequence>
<keyword evidence="3" id="KW-1185">Reference proteome</keyword>
<feature type="region of interest" description="Disordered" evidence="1">
    <location>
        <begin position="528"/>
        <end position="551"/>
    </location>
</feature>
<evidence type="ECO:0000313" key="3">
    <source>
        <dbReference type="Proteomes" id="UP001055439"/>
    </source>
</evidence>
<reference evidence="2" key="1">
    <citation type="submission" date="2022-05" db="EMBL/GenBank/DDBJ databases">
        <title>The Musa troglodytarum L. genome provides insights into the mechanism of non-climacteric behaviour and enrichment of carotenoids.</title>
        <authorList>
            <person name="Wang J."/>
        </authorList>
    </citation>
    <scope>NUCLEOTIDE SEQUENCE</scope>
    <source>
        <tissue evidence="2">Leaf</tissue>
    </source>
</reference>
<accession>A0A9E7KG25</accession>
<dbReference type="AlphaFoldDB" id="A0A9E7KG25"/>
<dbReference type="OrthoDB" id="513595at2759"/>
<dbReference type="InterPro" id="IPR027417">
    <property type="entry name" value="P-loop_NTPase"/>
</dbReference>
<gene>
    <name evidence="2" type="ORF">MUK42_11197</name>
</gene>
<feature type="region of interest" description="Disordered" evidence="1">
    <location>
        <begin position="676"/>
        <end position="736"/>
    </location>
</feature>
<dbReference type="Proteomes" id="UP001055439">
    <property type="component" value="Chromosome 7"/>
</dbReference>
<dbReference type="GO" id="GO:0032204">
    <property type="term" value="P:regulation of telomere maintenance"/>
    <property type="evidence" value="ECO:0007669"/>
    <property type="project" value="TreeGrafter"/>
</dbReference>
<dbReference type="InterPro" id="IPR026314">
    <property type="entry name" value="YLP_motif_con_p1"/>
</dbReference>
<protein>
    <submittedName>
        <fullName evidence="2">Nuclear protein</fullName>
    </submittedName>
</protein>
<dbReference type="PANTHER" id="PTHR13413">
    <property type="entry name" value="YLP MOTIF CONTAINING PROTEIN NUCLEAR PROTEIN ZAP"/>
    <property type="match status" value="1"/>
</dbReference>
<feature type="compositionally biased region" description="Basic and acidic residues" evidence="1">
    <location>
        <begin position="726"/>
        <end position="736"/>
    </location>
</feature>
<dbReference type="GO" id="GO:0005634">
    <property type="term" value="C:nucleus"/>
    <property type="evidence" value="ECO:0007669"/>
    <property type="project" value="InterPro"/>
</dbReference>
<dbReference type="SUPFAM" id="SSF52540">
    <property type="entry name" value="P-loop containing nucleoside triphosphate hydrolases"/>
    <property type="match status" value="1"/>
</dbReference>
<feature type="compositionally biased region" description="Basic and acidic residues" evidence="1">
    <location>
        <begin position="685"/>
        <end position="718"/>
    </location>
</feature>